<evidence type="ECO:0000313" key="3">
    <source>
        <dbReference type="Proteomes" id="UP000297739"/>
    </source>
</evidence>
<feature type="signal peptide" evidence="1">
    <location>
        <begin position="1"/>
        <end position="24"/>
    </location>
</feature>
<keyword evidence="1" id="KW-0732">Signal</keyword>
<comment type="caution">
    <text evidence="2">The sequence shown here is derived from an EMBL/GenBank/DDBJ whole genome shotgun (WGS) entry which is preliminary data.</text>
</comment>
<sequence>MKALFPSYRLALLTLGISCSFGLASCFEKDEDPTPDETAVSDSLHFAFKTPDWAREIDCEQLNLSFKTIYSTNDKIAWASAGSQSTGSQFYFTYPADSSALVAPGKLTKYAIGDYLSNTGAFEMSHKVPTTEGSASRLLSVAGKADNSYNEILSVKYIKHEGAYALFDIKGRYQMQMKELTNGVYGATKPVSGSFKFRLRAAAK</sequence>
<evidence type="ECO:0008006" key="4">
    <source>
        <dbReference type="Google" id="ProtNLM"/>
    </source>
</evidence>
<reference evidence="2 3" key="1">
    <citation type="submission" date="2019-04" db="EMBL/GenBank/DDBJ databases">
        <authorList>
            <person name="Feng G."/>
            <person name="Zhang J."/>
            <person name="Zhu H."/>
        </authorList>
    </citation>
    <scope>NUCLEOTIDE SEQUENCE [LARGE SCALE GENOMIC DNA]</scope>
    <source>
        <strain evidence="2 3">JCM 17223</strain>
    </source>
</reference>
<dbReference type="RefSeq" id="WP_135499078.1">
    <property type="nucleotide sequence ID" value="NZ_SRLD01000040.1"/>
</dbReference>
<evidence type="ECO:0000256" key="1">
    <source>
        <dbReference type="SAM" id="SignalP"/>
    </source>
</evidence>
<dbReference type="PROSITE" id="PS51257">
    <property type="entry name" value="PROKAR_LIPOPROTEIN"/>
    <property type="match status" value="1"/>
</dbReference>
<dbReference type="EMBL" id="SRLD01000040">
    <property type="protein sequence ID" value="TGE14191.1"/>
    <property type="molecule type" value="Genomic_DNA"/>
</dbReference>
<accession>A0A4Z0PH76</accession>
<proteinExistence type="predicted"/>
<gene>
    <name evidence="2" type="ORF">E5J99_17315</name>
</gene>
<keyword evidence="3" id="KW-1185">Reference proteome</keyword>
<dbReference type="OrthoDB" id="837769at2"/>
<protein>
    <recommendedName>
        <fullName evidence="4">Heme-binding protein HmuY</fullName>
    </recommendedName>
</protein>
<dbReference type="AlphaFoldDB" id="A0A4Z0PH76"/>
<name>A0A4Z0PH76_9BACT</name>
<feature type="chain" id="PRO_5021424915" description="Heme-binding protein HmuY" evidence="1">
    <location>
        <begin position="25"/>
        <end position="204"/>
    </location>
</feature>
<dbReference type="Proteomes" id="UP000297739">
    <property type="component" value="Unassembled WGS sequence"/>
</dbReference>
<evidence type="ECO:0000313" key="2">
    <source>
        <dbReference type="EMBL" id="TGE14191.1"/>
    </source>
</evidence>
<organism evidence="2 3">
    <name type="scientific">Hymenobacter elongatus</name>
    <dbReference type="NCBI Taxonomy" id="877208"/>
    <lineage>
        <taxon>Bacteria</taxon>
        <taxon>Pseudomonadati</taxon>
        <taxon>Bacteroidota</taxon>
        <taxon>Cytophagia</taxon>
        <taxon>Cytophagales</taxon>
        <taxon>Hymenobacteraceae</taxon>
        <taxon>Hymenobacter</taxon>
    </lineage>
</organism>